<name>A0A917JNJ9_9GAMM</name>
<gene>
    <name evidence="1" type="primary">mip</name>
    <name evidence="1" type="ORF">GCM10009332_15330</name>
</gene>
<proteinExistence type="predicted"/>
<accession>A0A917JNJ9</accession>
<dbReference type="AlphaFoldDB" id="A0A917JNJ9"/>
<comment type="caution">
    <text evidence="1">The sequence shown here is derived from an EMBL/GenBank/DDBJ whole genome shotgun (WGS) entry which is preliminary data.</text>
</comment>
<dbReference type="PANTHER" id="PTHR35446">
    <property type="entry name" value="SI:CH211-175M2.5"/>
    <property type="match status" value="1"/>
</dbReference>
<evidence type="ECO:0000313" key="1">
    <source>
        <dbReference type="EMBL" id="GGI78844.1"/>
    </source>
</evidence>
<reference evidence="1" key="2">
    <citation type="submission" date="2020-09" db="EMBL/GenBank/DDBJ databases">
        <authorList>
            <person name="Sun Q."/>
            <person name="Ohkuma M."/>
        </authorList>
    </citation>
    <scope>NUCLEOTIDE SEQUENCE</scope>
    <source>
        <strain evidence="1">JCM 30804</strain>
    </source>
</reference>
<sequence length="187" mass="20891">MSLFAIMPPVEFEQQYPQLHTEVCEKLGLGFVPNIFRCMALVNEPLALSSWQMVKQNLCAGNLPRMVKELLFSFVAYKRRCQYCYIAHHALAIHHGFSEGHVKALFDDIESAEPPILGAVLKFADLATEPHFVDPDSAYKDMQALGLSQSETVEVLGMVSCALYMVNIADGLGLPVDERFITVINQE</sequence>
<reference evidence="1" key="1">
    <citation type="journal article" date="2014" name="Int. J. Syst. Evol. Microbiol.">
        <title>Complete genome sequence of Corynebacterium casei LMG S-19264T (=DSM 44701T), isolated from a smear-ripened cheese.</title>
        <authorList>
            <consortium name="US DOE Joint Genome Institute (JGI-PGF)"/>
            <person name="Walter F."/>
            <person name="Albersmeier A."/>
            <person name="Kalinowski J."/>
            <person name="Ruckert C."/>
        </authorList>
    </citation>
    <scope>NUCLEOTIDE SEQUENCE</scope>
    <source>
        <strain evidence="1">JCM 30804</strain>
    </source>
</reference>
<keyword evidence="2" id="KW-1185">Reference proteome</keyword>
<dbReference type="Gene3D" id="1.20.1290.10">
    <property type="entry name" value="AhpD-like"/>
    <property type="match status" value="1"/>
</dbReference>
<dbReference type="EMBL" id="BMPZ01000003">
    <property type="protein sequence ID" value="GGI78844.1"/>
    <property type="molecule type" value="Genomic_DNA"/>
</dbReference>
<evidence type="ECO:0000313" key="2">
    <source>
        <dbReference type="Proteomes" id="UP000613743"/>
    </source>
</evidence>
<dbReference type="Proteomes" id="UP000613743">
    <property type="component" value="Unassembled WGS sequence"/>
</dbReference>
<dbReference type="PANTHER" id="PTHR35446:SF2">
    <property type="entry name" value="CARBOXYMUCONOLACTONE DECARBOXYLASE-LIKE DOMAIN-CONTAINING PROTEIN"/>
    <property type="match status" value="1"/>
</dbReference>
<dbReference type="InterPro" id="IPR029032">
    <property type="entry name" value="AhpD-like"/>
</dbReference>
<protein>
    <submittedName>
        <fullName evidence="1">Alkyl hydroperoxide reductase AhpD</fullName>
    </submittedName>
</protein>
<dbReference type="SUPFAM" id="SSF69118">
    <property type="entry name" value="AhpD-like"/>
    <property type="match status" value="1"/>
</dbReference>
<organism evidence="1 2">
    <name type="scientific">Shewanella gelidii</name>
    <dbReference type="NCBI Taxonomy" id="1642821"/>
    <lineage>
        <taxon>Bacteria</taxon>
        <taxon>Pseudomonadati</taxon>
        <taxon>Pseudomonadota</taxon>
        <taxon>Gammaproteobacteria</taxon>
        <taxon>Alteromonadales</taxon>
        <taxon>Shewanellaceae</taxon>
        <taxon>Shewanella</taxon>
    </lineage>
</organism>
<dbReference type="RefSeq" id="WP_188919517.1">
    <property type="nucleotide sequence ID" value="NZ_BMPZ01000003.1"/>
</dbReference>